<gene>
    <name evidence="1" type="ORF">P4R38_06310</name>
</gene>
<dbReference type="RefSeq" id="WP_277191491.1">
    <property type="nucleotide sequence ID" value="NZ_JAROAV010000023.1"/>
</dbReference>
<dbReference type="Gene3D" id="2.60.120.200">
    <property type="match status" value="1"/>
</dbReference>
<organism evidence="1 2">
    <name type="scientific">Luteipulveratus flavus</name>
    <dbReference type="NCBI Taxonomy" id="3031728"/>
    <lineage>
        <taxon>Bacteria</taxon>
        <taxon>Bacillati</taxon>
        <taxon>Actinomycetota</taxon>
        <taxon>Actinomycetes</taxon>
        <taxon>Micrococcales</taxon>
        <taxon>Dermacoccaceae</taxon>
        <taxon>Luteipulveratus</taxon>
    </lineage>
</organism>
<sequence length="43" mass="4719">MFEHPFYLILNLAVGGYWPGDPDGSTQLPQQLVVDYVHVTGGS</sequence>
<protein>
    <recommendedName>
        <fullName evidence="3">GH16 domain-containing protein</fullName>
    </recommendedName>
</protein>
<keyword evidence="2" id="KW-1185">Reference proteome</keyword>
<proteinExistence type="predicted"/>
<dbReference type="Proteomes" id="UP001528912">
    <property type="component" value="Unassembled WGS sequence"/>
</dbReference>
<dbReference type="InterPro" id="IPR013320">
    <property type="entry name" value="ConA-like_dom_sf"/>
</dbReference>
<accession>A0ABT6C4H7</accession>
<comment type="caution">
    <text evidence="1">The sequence shown here is derived from an EMBL/GenBank/DDBJ whole genome shotgun (WGS) entry which is preliminary data.</text>
</comment>
<dbReference type="EMBL" id="JAROAV010000023">
    <property type="protein sequence ID" value="MDF8263851.1"/>
    <property type="molecule type" value="Genomic_DNA"/>
</dbReference>
<reference evidence="1 2" key="1">
    <citation type="submission" date="2023-03" db="EMBL/GenBank/DDBJ databases">
        <title>YIM 133296 draft genome.</title>
        <authorList>
            <person name="Xiong L."/>
        </authorList>
    </citation>
    <scope>NUCLEOTIDE SEQUENCE [LARGE SCALE GENOMIC DNA]</scope>
    <source>
        <strain evidence="1 2">YIM 133296</strain>
    </source>
</reference>
<evidence type="ECO:0008006" key="3">
    <source>
        <dbReference type="Google" id="ProtNLM"/>
    </source>
</evidence>
<dbReference type="SUPFAM" id="SSF49899">
    <property type="entry name" value="Concanavalin A-like lectins/glucanases"/>
    <property type="match status" value="1"/>
</dbReference>
<name>A0ABT6C4H7_9MICO</name>
<evidence type="ECO:0000313" key="1">
    <source>
        <dbReference type="EMBL" id="MDF8263851.1"/>
    </source>
</evidence>
<evidence type="ECO:0000313" key="2">
    <source>
        <dbReference type="Proteomes" id="UP001528912"/>
    </source>
</evidence>